<dbReference type="PANTHER" id="PTHR10492">
    <property type="match status" value="1"/>
</dbReference>
<dbReference type="STRING" id="37653.A0A0L8GB17"/>
<sequence>MPLYKAAIHLRKTGPKPATFRTAARLSQNIRVTADEREFSTWLLHLGNGTTAFVRDPNQLGDDIEAPHDSCFDGLPVNDVFGNASQEQRSRVILSPKNSDCLMINEEVMSKLPGDQRTYYRMDKVLTDDPAEAERYPLEFLNSLTPPGMRPHKLHLKSDSVIILLRNISIQNGLCNGTRLEDSMVSGTLIGKRVLIPRIKLAPSDRNLPFTLERNKFP</sequence>
<dbReference type="InterPro" id="IPR049163">
    <property type="entry name" value="Pif1-like_2B_dom"/>
</dbReference>
<protein>
    <recommendedName>
        <fullName evidence="1">DNA helicase Pif1-like 2B domain-containing protein</fullName>
    </recommendedName>
</protein>
<feature type="non-terminal residue" evidence="2">
    <location>
        <position position="218"/>
    </location>
</feature>
<accession>A0A0L8GB17</accession>
<name>A0A0L8GB17_OCTBM</name>
<proteinExistence type="predicted"/>
<reference evidence="2" key="1">
    <citation type="submission" date="2015-07" db="EMBL/GenBank/DDBJ databases">
        <title>MeaNS - Measles Nucleotide Surveillance Program.</title>
        <authorList>
            <person name="Tran T."/>
            <person name="Druce J."/>
        </authorList>
    </citation>
    <scope>NUCLEOTIDE SEQUENCE</scope>
    <source>
        <strain evidence="2">UCB-OBI-ISO-001</strain>
        <tissue evidence="2">Gonad</tissue>
    </source>
</reference>
<dbReference type="PANTHER" id="PTHR10492:SF57">
    <property type="entry name" value="ATP-DEPENDENT DNA HELICASE"/>
    <property type="match status" value="1"/>
</dbReference>
<gene>
    <name evidence="2" type="ORF">OCBIM_22036557mg</name>
</gene>
<organism evidence="2">
    <name type="scientific">Octopus bimaculoides</name>
    <name type="common">California two-spotted octopus</name>
    <dbReference type="NCBI Taxonomy" id="37653"/>
    <lineage>
        <taxon>Eukaryota</taxon>
        <taxon>Metazoa</taxon>
        <taxon>Spiralia</taxon>
        <taxon>Lophotrochozoa</taxon>
        <taxon>Mollusca</taxon>
        <taxon>Cephalopoda</taxon>
        <taxon>Coleoidea</taxon>
        <taxon>Octopodiformes</taxon>
        <taxon>Octopoda</taxon>
        <taxon>Incirrata</taxon>
        <taxon>Octopodidae</taxon>
        <taxon>Octopus</taxon>
    </lineage>
</organism>
<dbReference type="Pfam" id="PF21530">
    <property type="entry name" value="Pif1_2B_dom"/>
    <property type="match status" value="1"/>
</dbReference>
<dbReference type="OrthoDB" id="6265497at2759"/>
<feature type="domain" description="DNA helicase Pif1-like 2B" evidence="1">
    <location>
        <begin position="139"/>
        <end position="180"/>
    </location>
</feature>
<evidence type="ECO:0000313" key="2">
    <source>
        <dbReference type="EMBL" id="KOF74217.1"/>
    </source>
</evidence>
<dbReference type="AlphaFoldDB" id="A0A0L8GB17"/>
<dbReference type="EMBL" id="KQ422792">
    <property type="protein sequence ID" value="KOF74217.1"/>
    <property type="molecule type" value="Genomic_DNA"/>
</dbReference>
<evidence type="ECO:0000259" key="1">
    <source>
        <dbReference type="Pfam" id="PF21530"/>
    </source>
</evidence>